<protein>
    <submittedName>
        <fullName evidence="2">Uncharacterized protein</fullName>
    </submittedName>
</protein>
<feature type="transmembrane region" description="Helical" evidence="1">
    <location>
        <begin position="42"/>
        <end position="68"/>
    </location>
</feature>
<dbReference type="GeneTree" id="ENSGT00950000185187"/>
<dbReference type="Proteomes" id="UP000291022">
    <property type="component" value="Unassembled WGS sequence"/>
</dbReference>
<reference evidence="2" key="3">
    <citation type="submission" date="2025-09" db="UniProtKB">
        <authorList>
            <consortium name="Ensembl"/>
        </authorList>
    </citation>
    <scope>IDENTIFICATION</scope>
</reference>
<reference evidence="2" key="2">
    <citation type="submission" date="2025-08" db="UniProtKB">
        <authorList>
            <consortium name="Ensembl"/>
        </authorList>
    </citation>
    <scope>IDENTIFICATION</scope>
</reference>
<name>A0A452SUL4_URSAM</name>
<proteinExistence type="predicted"/>
<evidence type="ECO:0000313" key="2">
    <source>
        <dbReference type="Ensembl" id="ENSUAMP00000036489.1"/>
    </source>
</evidence>
<keyword evidence="1" id="KW-0472">Membrane</keyword>
<dbReference type="OMA" id="FSFPHCT"/>
<dbReference type="AlphaFoldDB" id="A0A452SUL4"/>
<accession>A0A452SUL4</accession>
<evidence type="ECO:0000256" key="1">
    <source>
        <dbReference type="SAM" id="Phobius"/>
    </source>
</evidence>
<evidence type="ECO:0000313" key="3">
    <source>
        <dbReference type="Proteomes" id="UP000291022"/>
    </source>
</evidence>
<dbReference type="Ensembl" id="ENSUAMT00000040600.1">
    <property type="protein sequence ID" value="ENSUAMP00000036489.1"/>
    <property type="gene ID" value="ENSUAMG00000027642.1"/>
</dbReference>
<keyword evidence="1" id="KW-1133">Transmembrane helix</keyword>
<reference evidence="3" key="1">
    <citation type="submission" date="2016-06" db="EMBL/GenBank/DDBJ databases">
        <title>De novo assembly and RNA-Seq shows season-dependent expression and editing in black bear kidneys.</title>
        <authorList>
            <person name="Korstanje R."/>
            <person name="Srivastava A."/>
            <person name="Sarsani V.K."/>
            <person name="Sheehan S.M."/>
            <person name="Seger R.L."/>
            <person name="Barter M.E."/>
            <person name="Lindqvist C."/>
            <person name="Brody L.C."/>
            <person name="Mullikin J.C."/>
        </authorList>
    </citation>
    <scope>NUCLEOTIDE SEQUENCE [LARGE SCALE GENOMIC DNA]</scope>
</reference>
<sequence length="78" mass="9122">MKKKSLLFSFPHCKTRLGFPRAHLPIVYRRYTLHVLSYMVNNMLALTIFLILFSFCLNLFCLALCTWLKGIRVPKGES</sequence>
<keyword evidence="3" id="KW-1185">Reference proteome</keyword>
<keyword evidence="1" id="KW-0812">Transmembrane</keyword>
<organism evidence="2 3">
    <name type="scientific">Ursus americanus</name>
    <name type="common">American black bear</name>
    <name type="synonym">Euarctos americanus</name>
    <dbReference type="NCBI Taxonomy" id="9643"/>
    <lineage>
        <taxon>Eukaryota</taxon>
        <taxon>Metazoa</taxon>
        <taxon>Chordata</taxon>
        <taxon>Craniata</taxon>
        <taxon>Vertebrata</taxon>
        <taxon>Euteleostomi</taxon>
        <taxon>Mammalia</taxon>
        <taxon>Eutheria</taxon>
        <taxon>Laurasiatheria</taxon>
        <taxon>Carnivora</taxon>
        <taxon>Caniformia</taxon>
        <taxon>Ursidae</taxon>
        <taxon>Ursus</taxon>
    </lineage>
</organism>